<gene>
    <name evidence="2" type="ORF">FRUB_03111</name>
</gene>
<dbReference type="SMART" id="SM00710">
    <property type="entry name" value="PbH1"/>
    <property type="match status" value="10"/>
</dbReference>
<proteinExistence type="predicted"/>
<dbReference type="GO" id="GO:0016020">
    <property type="term" value="C:membrane"/>
    <property type="evidence" value="ECO:0007669"/>
    <property type="project" value="InterPro"/>
</dbReference>
<dbReference type="PANTHER" id="PTHR11319">
    <property type="entry name" value="G PROTEIN-COUPLED RECEPTOR-RELATED"/>
    <property type="match status" value="1"/>
</dbReference>
<dbReference type="GO" id="GO:0005509">
    <property type="term" value="F:calcium ion binding"/>
    <property type="evidence" value="ECO:0007669"/>
    <property type="project" value="InterPro"/>
</dbReference>
<dbReference type="InterPro" id="IPR006626">
    <property type="entry name" value="PbH1"/>
</dbReference>
<dbReference type="InterPro" id="IPR011050">
    <property type="entry name" value="Pectin_lyase_fold/virulence"/>
</dbReference>
<sequence>MLELEDRTVPAPIQVVNTNDTGAGSLRAAITAIDNGTADTAITFLPGLFGTISLGSNLPTITKSVAIEGPGAAVITINGNAANQIFNIDDGAAGALTVSISGLTLTNAKAANGAAVANDADAVTLQDLVISNNTATGQGAGLFTLAGSVNVLNSTFSKNTAPDGAAIRNEGSTMTISDSTLDSNTATNFDGTGGYYQSGGSSVIRDTAVTNNQGGTGAGLYVTGGPTTIADSLIAANKSTNAADSDGGGLDVEGGQVTVQNTTVTGNTANRNGAGVYFNGTVTGSTLTIQNSTIAFNTSDADNTGGGNGGGLFEQGGTLAKLSSDVIAKNATGTTGTNPDVSGAVDATSAFNLIGVSTGLTGITNGLQNNQIGTAGTPLDPQFVSPTPAFNGGTTKTLALQSTSPAVGTGTPNGLTTDQRGNPFVRTNAGSTDIGAFQTQPNQPLVVTTAQDLNDPTYNPADLSLREALRLAGTNAPVITFSPALDGQTISLTLGTLNVDRSVTVQGPGAAQLTVDGQNLFQIFHIDDGSAATLSTVKISGLTLQNGSSTPGTGGTGLGGAILGAENITLDGMVIQNNSAAIAGGGIAQVTGGTLTLTNSWVTGNTTPGEGGGIINVAGSTVKIVNSAITDNTAGTDGGGIASAFGPANLIVQNSTIATNKATADGGGVWVTAGNTFVLDNSTVALNTANADNNAGGGKGGGLFITGLTTPATMQSTIVAKNTLGTNGADPDIDGRIDATRSLVLNTTGWDQSNSDAATLRAVDPLLGPLQNNGGLSPTLALQTGSPAIDAGSNPDAQTTDQRGTGFARVNGTAADVGAFETGNTTTSSVTLTPATLPSAKVGTAYSQTLSATGATGPFTFSITSGTLPAGLTLTPAGVLSGTPTAAGSSTFTVTASNGTATGTQSYTLTVASASSTTTSSVLVGSPQFAVGADAGGSPTVESFNPDQSQALAATSVFGASFTGGVRVASADFNGDGVADIAVGSGPGIPNEVTILDGKTGAVITTFQPFEPTFTGGVFVAAGDLTGDGIPDLVVTPDQTGGPVAAVYDGAKLVAGLATGMPNGQPAQINRFFGIQDPNFRGGARAAIGDINGDGKGDLVVAAGFGGGPRIAGFDGVSVASGAASPTKLFADFFAFEPTLSNGAYVAVGDINGDGHADIITGGGPGGGPRVSVFDGESLMANTPTRTADFFAGDVNNRGGIRVAVKDLDGSNQASLVVGAGTGAGSSVTAYTGKAITANPSSPAPLFNLDAIPGFNGGVYVG</sequence>
<dbReference type="NCBIfam" id="NF041518">
    <property type="entry name" value="choice_anch_Q"/>
    <property type="match status" value="2"/>
</dbReference>
<keyword evidence="3" id="KW-1185">Reference proteome</keyword>
<dbReference type="InterPro" id="IPR013783">
    <property type="entry name" value="Ig-like_fold"/>
</dbReference>
<dbReference type="PANTHER" id="PTHR11319:SF35">
    <property type="entry name" value="OUTER MEMBRANE PROTEIN PMPC-RELATED"/>
    <property type="match status" value="1"/>
</dbReference>
<dbReference type="RefSeq" id="WP_088254342.1">
    <property type="nucleotide sequence ID" value="NZ_NIDE01000004.1"/>
</dbReference>
<dbReference type="EMBL" id="NIDE01000004">
    <property type="protein sequence ID" value="OWK43512.1"/>
    <property type="molecule type" value="Genomic_DNA"/>
</dbReference>
<dbReference type="Proteomes" id="UP000214646">
    <property type="component" value="Unassembled WGS sequence"/>
</dbReference>
<evidence type="ECO:0000313" key="3">
    <source>
        <dbReference type="Proteomes" id="UP000214646"/>
    </source>
</evidence>
<organism evidence="2 3">
    <name type="scientific">Fimbriiglobus ruber</name>
    <dbReference type="NCBI Taxonomy" id="1908690"/>
    <lineage>
        <taxon>Bacteria</taxon>
        <taxon>Pseudomonadati</taxon>
        <taxon>Planctomycetota</taxon>
        <taxon>Planctomycetia</taxon>
        <taxon>Gemmatales</taxon>
        <taxon>Gemmataceae</taxon>
        <taxon>Fimbriiglobus</taxon>
    </lineage>
</organism>
<accession>A0A225DQ67</accession>
<dbReference type="Pfam" id="PF05345">
    <property type="entry name" value="He_PIG"/>
    <property type="match status" value="1"/>
</dbReference>
<dbReference type="InterPro" id="IPR028994">
    <property type="entry name" value="Integrin_alpha_N"/>
</dbReference>
<dbReference type="InterPro" id="IPR059226">
    <property type="entry name" value="Choice_anch_Q_dom"/>
</dbReference>
<name>A0A225DQ67_9BACT</name>
<dbReference type="SUPFAM" id="SSF49313">
    <property type="entry name" value="Cadherin-like"/>
    <property type="match status" value="1"/>
</dbReference>
<dbReference type="InterPro" id="IPR012334">
    <property type="entry name" value="Pectin_lyas_fold"/>
</dbReference>
<dbReference type="InterPro" id="IPR015919">
    <property type="entry name" value="Cadherin-like_sf"/>
</dbReference>
<dbReference type="AlphaFoldDB" id="A0A225DQ67"/>
<evidence type="ECO:0000313" key="2">
    <source>
        <dbReference type="EMBL" id="OWK43512.1"/>
    </source>
</evidence>
<dbReference type="Gene3D" id="2.60.40.10">
    <property type="entry name" value="Immunoglobulins"/>
    <property type="match status" value="1"/>
</dbReference>
<dbReference type="Gene3D" id="2.160.20.10">
    <property type="entry name" value="Single-stranded right-handed beta-helix, Pectin lyase-like"/>
    <property type="match status" value="2"/>
</dbReference>
<keyword evidence="1" id="KW-0732">Signal</keyword>
<dbReference type="Gene3D" id="2.130.10.130">
    <property type="entry name" value="Integrin alpha, N-terminal"/>
    <property type="match status" value="2"/>
</dbReference>
<dbReference type="InterPro" id="IPR013517">
    <property type="entry name" value="FG-GAP"/>
</dbReference>
<evidence type="ECO:0000256" key="1">
    <source>
        <dbReference type="ARBA" id="ARBA00022729"/>
    </source>
</evidence>
<reference evidence="3" key="1">
    <citation type="submission" date="2017-06" db="EMBL/GenBank/DDBJ databases">
        <title>Genome analysis of Fimbriiglobus ruber SP5, the first member of the order Planctomycetales with confirmed chitinolytic capability.</title>
        <authorList>
            <person name="Ravin N.V."/>
            <person name="Rakitin A.L."/>
            <person name="Ivanova A.A."/>
            <person name="Beletsky A.V."/>
            <person name="Kulichevskaya I.S."/>
            <person name="Mardanov A.V."/>
            <person name="Dedysh S.N."/>
        </authorList>
    </citation>
    <scope>NUCLEOTIDE SEQUENCE [LARGE SCALE GENOMIC DNA]</scope>
    <source>
        <strain evidence="3">SP5</strain>
    </source>
</reference>
<dbReference type="Pfam" id="PF13517">
    <property type="entry name" value="FG-GAP_3"/>
    <property type="match status" value="1"/>
</dbReference>
<protein>
    <submittedName>
        <fullName evidence="2">Fibronectin type III domain protein</fullName>
    </submittedName>
</protein>
<comment type="caution">
    <text evidence="2">The sequence shown here is derived from an EMBL/GenBank/DDBJ whole genome shotgun (WGS) entry which is preliminary data.</text>
</comment>
<dbReference type="SUPFAM" id="SSF51126">
    <property type="entry name" value="Pectin lyase-like"/>
    <property type="match status" value="2"/>
</dbReference>
<dbReference type="SUPFAM" id="SSF69318">
    <property type="entry name" value="Integrin alpha N-terminal domain"/>
    <property type="match status" value="1"/>
</dbReference>